<evidence type="ECO:0000313" key="1">
    <source>
        <dbReference type="EMBL" id="PAV58832.1"/>
    </source>
</evidence>
<organism evidence="1 2">
    <name type="scientific">Diploscapter pachys</name>
    <dbReference type="NCBI Taxonomy" id="2018661"/>
    <lineage>
        <taxon>Eukaryota</taxon>
        <taxon>Metazoa</taxon>
        <taxon>Ecdysozoa</taxon>
        <taxon>Nematoda</taxon>
        <taxon>Chromadorea</taxon>
        <taxon>Rhabditida</taxon>
        <taxon>Rhabditina</taxon>
        <taxon>Rhabditomorpha</taxon>
        <taxon>Rhabditoidea</taxon>
        <taxon>Rhabditidae</taxon>
        <taxon>Diploscapter</taxon>
    </lineage>
</organism>
<dbReference type="AlphaFoldDB" id="A0A2A2JBE1"/>
<proteinExistence type="predicted"/>
<dbReference type="EMBL" id="LIAE01010556">
    <property type="protein sequence ID" value="PAV58832.1"/>
    <property type="molecule type" value="Genomic_DNA"/>
</dbReference>
<keyword evidence="2" id="KW-1185">Reference proteome</keyword>
<protein>
    <submittedName>
        <fullName evidence="1">Uncharacterized protein</fullName>
    </submittedName>
</protein>
<name>A0A2A2JBE1_9BILA</name>
<dbReference type="Proteomes" id="UP000218231">
    <property type="component" value="Unassembled WGS sequence"/>
</dbReference>
<comment type="caution">
    <text evidence="1">The sequence shown here is derived from an EMBL/GenBank/DDBJ whole genome shotgun (WGS) entry which is preliminary data.</text>
</comment>
<reference evidence="1 2" key="1">
    <citation type="journal article" date="2017" name="Curr. Biol.">
        <title>Genome architecture and evolution of a unichromosomal asexual nematode.</title>
        <authorList>
            <person name="Fradin H."/>
            <person name="Zegar C."/>
            <person name="Gutwein M."/>
            <person name="Lucas J."/>
            <person name="Kovtun M."/>
            <person name="Corcoran D."/>
            <person name="Baugh L.R."/>
            <person name="Kiontke K."/>
            <person name="Gunsalus K."/>
            <person name="Fitch D.H."/>
            <person name="Piano F."/>
        </authorList>
    </citation>
    <scope>NUCLEOTIDE SEQUENCE [LARGE SCALE GENOMIC DNA]</scope>
    <source>
        <strain evidence="1">PF1309</strain>
    </source>
</reference>
<evidence type="ECO:0000313" key="2">
    <source>
        <dbReference type="Proteomes" id="UP000218231"/>
    </source>
</evidence>
<gene>
    <name evidence="1" type="ORF">WR25_08840</name>
</gene>
<accession>A0A2A2JBE1</accession>
<sequence>MCWNMPYFLPEASTPQPLIIPAKADELSSIYANMLLPLSPTSDGQIVQLRHNRQSVANPCSAHLPALVALVPLPHLLLNESHLPVVCFRGRLQLEDNPVADEDELLVGKAERKKEGHHEDLNEADRGSSIALPEEADIFGDSMRMGEGKLGEERCNDRQSGKMNVLQISLLLCQVLTNYNNTHTITISSRQSVVWPWEPGRENGYSPLSLINKKRRIMPMIN</sequence>